<comment type="caution">
    <text evidence="1">The sequence shown here is derived from an EMBL/GenBank/DDBJ whole genome shotgun (WGS) entry which is preliminary data.</text>
</comment>
<reference evidence="1" key="1">
    <citation type="submission" date="2023-10" db="EMBL/GenBank/DDBJ databases">
        <title>Genome assemblies of two species of porcelain crab, Petrolisthes cinctipes and Petrolisthes manimaculis (Anomura: Porcellanidae).</title>
        <authorList>
            <person name="Angst P."/>
        </authorList>
    </citation>
    <scope>NUCLEOTIDE SEQUENCE</scope>
    <source>
        <strain evidence="1">PB745_01</strain>
        <tissue evidence="1">Gill</tissue>
    </source>
</reference>
<sequence length="86" mass="9252">MEWKEVDTRVTHTAFSITPGEFPNPLCVATTLASPHGLGSLVAMTAPPVLLNIPGRGHIPVRRAARGHRQPCFIKVSAPPPSPHTR</sequence>
<gene>
    <name evidence="1" type="ORF">Pcinc_020256</name>
</gene>
<accession>A0AAE1FJQ6</accession>
<dbReference type="AlphaFoldDB" id="A0AAE1FJQ6"/>
<protein>
    <submittedName>
        <fullName evidence="1">Uncharacterized protein</fullName>
    </submittedName>
</protein>
<organism evidence="1 2">
    <name type="scientific">Petrolisthes cinctipes</name>
    <name type="common">Flat porcelain crab</name>
    <dbReference type="NCBI Taxonomy" id="88211"/>
    <lineage>
        <taxon>Eukaryota</taxon>
        <taxon>Metazoa</taxon>
        <taxon>Ecdysozoa</taxon>
        <taxon>Arthropoda</taxon>
        <taxon>Crustacea</taxon>
        <taxon>Multicrustacea</taxon>
        <taxon>Malacostraca</taxon>
        <taxon>Eumalacostraca</taxon>
        <taxon>Eucarida</taxon>
        <taxon>Decapoda</taxon>
        <taxon>Pleocyemata</taxon>
        <taxon>Anomura</taxon>
        <taxon>Galatheoidea</taxon>
        <taxon>Porcellanidae</taxon>
        <taxon>Petrolisthes</taxon>
    </lineage>
</organism>
<evidence type="ECO:0000313" key="1">
    <source>
        <dbReference type="EMBL" id="KAK3874841.1"/>
    </source>
</evidence>
<dbReference type="EMBL" id="JAWQEG010002046">
    <property type="protein sequence ID" value="KAK3874841.1"/>
    <property type="molecule type" value="Genomic_DNA"/>
</dbReference>
<name>A0AAE1FJQ6_PETCI</name>
<keyword evidence="2" id="KW-1185">Reference proteome</keyword>
<evidence type="ECO:0000313" key="2">
    <source>
        <dbReference type="Proteomes" id="UP001286313"/>
    </source>
</evidence>
<proteinExistence type="predicted"/>
<dbReference type="Proteomes" id="UP001286313">
    <property type="component" value="Unassembled WGS sequence"/>
</dbReference>